<evidence type="ECO:0000313" key="4">
    <source>
        <dbReference type="EMBL" id="CAE4664454.1"/>
    </source>
</evidence>
<sequence length="261" mass="29670">MIKQLHPKKPTKKKSKKSKKSKKRFQSKKDRIRKPLTDITLGSKISGKVVDICPFGAFIETEYAVKGSHYGCALLHISQIKDEKVEDISKELSVGQKLEDLRVVKIDHEKSEVALSLRAPRPKRKSLSSVMEGEELEGKVARITSYGAFIDVGCKVDALVHISRISQEKVKDINDFLKIGQEVEVRIISVDGKKKTLAGSMLGKQADQYLNRRREILTRQQQRQHSWAAAEFPKTDIGFFEDAIKDLEDAFQEDYGEWSKQ</sequence>
<dbReference type="GO" id="GO:0003729">
    <property type="term" value="F:mRNA binding"/>
    <property type="evidence" value="ECO:0007669"/>
    <property type="project" value="UniProtKB-ARBA"/>
</dbReference>
<accession>A0A7S4VT97</accession>
<organism evidence="4">
    <name type="scientific">Ditylum brightwellii</name>
    <dbReference type="NCBI Taxonomy" id="49249"/>
    <lineage>
        <taxon>Eukaryota</taxon>
        <taxon>Sar</taxon>
        <taxon>Stramenopiles</taxon>
        <taxon>Ochrophyta</taxon>
        <taxon>Bacillariophyta</taxon>
        <taxon>Mediophyceae</taxon>
        <taxon>Lithodesmiophycidae</taxon>
        <taxon>Lithodesmiales</taxon>
        <taxon>Lithodesmiaceae</taxon>
        <taxon>Ditylum</taxon>
    </lineage>
</organism>
<evidence type="ECO:0000256" key="2">
    <source>
        <dbReference type="SAM" id="MobiDB-lite"/>
    </source>
</evidence>
<dbReference type="InterPro" id="IPR050437">
    <property type="entry name" value="Ribos_protein_bS1-like"/>
</dbReference>
<dbReference type="PANTHER" id="PTHR10724">
    <property type="entry name" value="30S RIBOSOMAL PROTEIN S1"/>
    <property type="match status" value="1"/>
</dbReference>
<proteinExistence type="predicted"/>
<dbReference type="GO" id="GO:0003735">
    <property type="term" value="F:structural constituent of ribosome"/>
    <property type="evidence" value="ECO:0007669"/>
    <property type="project" value="TreeGrafter"/>
</dbReference>
<dbReference type="InterPro" id="IPR012340">
    <property type="entry name" value="NA-bd_OB-fold"/>
</dbReference>
<dbReference type="SMART" id="SM00316">
    <property type="entry name" value="S1"/>
    <property type="match status" value="2"/>
</dbReference>
<reference evidence="4" key="1">
    <citation type="submission" date="2021-01" db="EMBL/GenBank/DDBJ databases">
        <authorList>
            <person name="Corre E."/>
            <person name="Pelletier E."/>
            <person name="Niang G."/>
            <person name="Scheremetjew M."/>
            <person name="Finn R."/>
            <person name="Kale V."/>
            <person name="Holt S."/>
            <person name="Cochrane G."/>
            <person name="Meng A."/>
            <person name="Brown T."/>
            <person name="Cohen L."/>
        </authorList>
    </citation>
    <scope>NUCLEOTIDE SEQUENCE</scope>
    <source>
        <strain evidence="4">GSO104</strain>
    </source>
</reference>
<dbReference type="GO" id="GO:0005737">
    <property type="term" value="C:cytoplasm"/>
    <property type="evidence" value="ECO:0007669"/>
    <property type="project" value="UniProtKB-ARBA"/>
</dbReference>
<feature type="compositionally biased region" description="Basic residues" evidence="2">
    <location>
        <begin position="1"/>
        <end position="26"/>
    </location>
</feature>
<dbReference type="PROSITE" id="PS50126">
    <property type="entry name" value="S1"/>
    <property type="match status" value="2"/>
</dbReference>
<protein>
    <recommendedName>
        <fullName evidence="3">S1 motif domain-containing protein</fullName>
    </recommendedName>
</protein>
<dbReference type="AlphaFoldDB" id="A0A7S4VT97"/>
<dbReference type="EMBL" id="HBNS01058899">
    <property type="protein sequence ID" value="CAE4664454.1"/>
    <property type="molecule type" value="Transcribed_RNA"/>
</dbReference>
<dbReference type="SUPFAM" id="SSF50249">
    <property type="entry name" value="Nucleic acid-binding proteins"/>
    <property type="match status" value="2"/>
</dbReference>
<dbReference type="FunFam" id="2.40.50.140:FF:000051">
    <property type="entry name" value="RNA-binding transcriptional accessory protein"/>
    <property type="match status" value="1"/>
</dbReference>
<dbReference type="Pfam" id="PF00575">
    <property type="entry name" value="S1"/>
    <property type="match status" value="2"/>
</dbReference>
<feature type="domain" description="S1 motif" evidence="3">
    <location>
        <begin position="42"/>
        <end position="118"/>
    </location>
</feature>
<feature type="region of interest" description="Disordered" evidence="2">
    <location>
        <begin position="1"/>
        <end position="30"/>
    </location>
</feature>
<gene>
    <name evidence="4" type="ORF">DBRI00130_LOCUS42349</name>
</gene>
<dbReference type="GO" id="GO:0006412">
    <property type="term" value="P:translation"/>
    <property type="evidence" value="ECO:0007669"/>
    <property type="project" value="TreeGrafter"/>
</dbReference>
<name>A0A7S4VT97_9STRA</name>
<evidence type="ECO:0000259" key="3">
    <source>
        <dbReference type="PROSITE" id="PS50126"/>
    </source>
</evidence>
<evidence type="ECO:0000256" key="1">
    <source>
        <dbReference type="ARBA" id="ARBA00025453"/>
    </source>
</evidence>
<dbReference type="Gene3D" id="2.40.50.140">
    <property type="entry name" value="Nucleic acid-binding proteins"/>
    <property type="match status" value="2"/>
</dbReference>
<feature type="domain" description="S1 motif" evidence="3">
    <location>
        <begin position="133"/>
        <end position="202"/>
    </location>
</feature>
<dbReference type="InterPro" id="IPR003029">
    <property type="entry name" value="S1_domain"/>
</dbReference>
<comment type="function">
    <text evidence="1">Associates with the EF-Tu.GDP complex and induces the exchange of GDP to GTP. It remains bound to the aminoacyl-tRNA.EF-Tu.GTP complex up to the GTP hydrolysis stage on the ribosome.</text>
</comment>